<protein>
    <submittedName>
        <fullName evidence="2">Uncharacterized protein</fullName>
    </submittedName>
</protein>
<name>A0A1M7Q669_9BACT</name>
<dbReference type="Proteomes" id="UP000184513">
    <property type="component" value="Unassembled WGS sequence"/>
</dbReference>
<evidence type="ECO:0000313" key="2">
    <source>
        <dbReference type="EMBL" id="SHN25766.1"/>
    </source>
</evidence>
<dbReference type="AlphaFoldDB" id="A0A1M7Q669"/>
<accession>A0A1M7Q669</accession>
<reference evidence="2 3" key="1">
    <citation type="submission" date="2016-11" db="EMBL/GenBank/DDBJ databases">
        <authorList>
            <person name="Jaros S."/>
            <person name="Januszkiewicz K."/>
            <person name="Wedrychowicz H."/>
        </authorList>
    </citation>
    <scope>NUCLEOTIDE SEQUENCE [LARGE SCALE GENOMIC DNA]</scope>
    <source>
        <strain evidence="2 3">CGMCC 1.6102</strain>
    </source>
</reference>
<proteinExistence type="predicted"/>
<gene>
    <name evidence="2" type="ORF">SAMN04488057_11460</name>
</gene>
<feature type="compositionally biased region" description="Basic and acidic residues" evidence="1">
    <location>
        <begin position="12"/>
        <end position="21"/>
    </location>
</feature>
<sequence length="50" mass="5322">MKLSLPGAVGRDGGDTQRDDYHCEIPYPTGVIRAGIPTFGAGQVMAAFRQ</sequence>
<evidence type="ECO:0000256" key="1">
    <source>
        <dbReference type="SAM" id="MobiDB-lite"/>
    </source>
</evidence>
<dbReference type="EMBL" id="FRCY01000014">
    <property type="protein sequence ID" value="SHN25766.1"/>
    <property type="molecule type" value="Genomic_DNA"/>
</dbReference>
<keyword evidence="3" id="KW-1185">Reference proteome</keyword>
<feature type="region of interest" description="Disordered" evidence="1">
    <location>
        <begin position="1"/>
        <end position="21"/>
    </location>
</feature>
<dbReference type="STRING" id="388280.SAMN04488057_11460"/>
<evidence type="ECO:0000313" key="3">
    <source>
        <dbReference type="Proteomes" id="UP000184513"/>
    </source>
</evidence>
<organism evidence="2 3">
    <name type="scientific">Cyclobacterium lianum</name>
    <dbReference type="NCBI Taxonomy" id="388280"/>
    <lineage>
        <taxon>Bacteria</taxon>
        <taxon>Pseudomonadati</taxon>
        <taxon>Bacteroidota</taxon>
        <taxon>Cytophagia</taxon>
        <taxon>Cytophagales</taxon>
        <taxon>Cyclobacteriaceae</taxon>
        <taxon>Cyclobacterium</taxon>
    </lineage>
</organism>